<dbReference type="InterPro" id="IPR034182">
    <property type="entry name" value="Kexin/furin"/>
</dbReference>
<dbReference type="GO" id="GO:0005509">
    <property type="term" value="F:calcium ion binding"/>
    <property type="evidence" value="ECO:0007669"/>
    <property type="project" value="InterPro"/>
</dbReference>
<dbReference type="Gene3D" id="3.40.50.200">
    <property type="entry name" value="Peptidase S8/S53 domain"/>
    <property type="match status" value="1"/>
</dbReference>
<dbReference type="Pfam" id="PF00082">
    <property type="entry name" value="Peptidase_S8"/>
    <property type="match status" value="1"/>
</dbReference>
<dbReference type="InterPro" id="IPR008979">
    <property type="entry name" value="Galactose-bd-like_sf"/>
</dbReference>
<dbReference type="OrthoDB" id="1676884at2"/>
<dbReference type="Gene3D" id="2.150.10.10">
    <property type="entry name" value="Serralysin-like metalloprotease, C-terminal"/>
    <property type="match status" value="1"/>
</dbReference>
<dbReference type="SUPFAM" id="SSF51120">
    <property type="entry name" value="beta-Roll"/>
    <property type="match status" value="3"/>
</dbReference>
<dbReference type="CDD" id="cd04059">
    <property type="entry name" value="Peptidases_S8_Protein_convertases_Kexins_Furin-like"/>
    <property type="match status" value="1"/>
</dbReference>
<dbReference type="GO" id="GO:0012505">
    <property type="term" value="C:endomembrane system"/>
    <property type="evidence" value="ECO:0007669"/>
    <property type="project" value="UniProtKB-ARBA"/>
</dbReference>
<dbReference type="PROSITE" id="PS51829">
    <property type="entry name" value="P_HOMO_B"/>
    <property type="match status" value="1"/>
</dbReference>
<keyword evidence="4 9" id="KW-0378">Hydrolase</keyword>
<dbReference type="GO" id="GO:0004252">
    <property type="term" value="F:serine-type endopeptidase activity"/>
    <property type="evidence" value="ECO:0007669"/>
    <property type="project" value="InterPro"/>
</dbReference>
<gene>
    <name evidence="9" type="primary">aspA_2</name>
    <name evidence="10" type="synonym">aspA_1</name>
    <name evidence="9" type="ORF">ERS008529_03446</name>
    <name evidence="10" type="ORF">ERS137968_02431</name>
</gene>
<dbReference type="RefSeq" id="WP_049614359.1">
    <property type="nucleotide sequence ID" value="NZ_CAWMMU010000011.1"/>
</dbReference>
<reference evidence="12" key="2">
    <citation type="submission" date="2015-03" db="EMBL/GenBank/DDBJ databases">
        <authorList>
            <consortium name="Pathogen Informatics"/>
        </authorList>
    </citation>
    <scope>NUCLEOTIDE SEQUENCE [LARGE SCALE GENOMIC DNA]</scope>
    <source>
        <strain evidence="12">A125KOH2</strain>
    </source>
</reference>
<evidence type="ECO:0000256" key="6">
    <source>
        <dbReference type="ARBA" id="ARBA00022837"/>
    </source>
</evidence>
<dbReference type="InterPro" id="IPR000209">
    <property type="entry name" value="Peptidase_S8/S53_dom"/>
</dbReference>
<keyword evidence="5" id="KW-0720">Serine protease</keyword>
<dbReference type="InterPro" id="IPR001343">
    <property type="entry name" value="Hemolysn_Ca-bd"/>
</dbReference>
<dbReference type="GO" id="GO:0005737">
    <property type="term" value="C:cytoplasm"/>
    <property type="evidence" value="ECO:0007669"/>
    <property type="project" value="UniProtKB-ARBA"/>
</dbReference>
<evidence type="ECO:0000256" key="2">
    <source>
        <dbReference type="ARBA" id="ARBA00022670"/>
    </source>
</evidence>
<comment type="caution">
    <text evidence="7">Lacks conserved residue(s) required for the propagation of feature annotation.</text>
</comment>
<evidence type="ECO:0000256" key="7">
    <source>
        <dbReference type="PROSITE-ProRule" id="PRU01240"/>
    </source>
</evidence>
<dbReference type="PROSITE" id="PS51892">
    <property type="entry name" value="SUBTILASE"/>
    <property type="match status" value="1"/>
</dbReference>
<dbReference type="Pfam" id="PF00353">
    <property type="entry name" value="HemolysinCabind"/>
    <property type="match status" value="4"/>
</dbReference>
<dbReference type="PANTHER" id="PTHR42884:SF14">
    <property type="entry name" value="NEUROENDOCRINE CONVERTASE 1"/>
    <property type="match status" value="1"/>
</dbReference>
<reference evidence="10 11" key="3">
    <citation type="submission" date="2015-03" db="EMBL/GenBank/DDBJ databases">
        <authorList>
            <consortium name="Pathogen Informatics"/>
            <person name="Murphy D."/>
        </authorList>
    </citation>
    <scope>NUCLEOTIDE SEQUENCE [LARGE SCALE GENOMIC DNA]</scope>
    <source>
        <strain evidence="11">type strain: CIP110230</strain>
        <strain evidence="10">Type strain: CIP110230</strain>
    </source>
</reference>
<dbReference type="SUPFAM" id="SSF52743">
    <property type="entry name" value="Subtilisin-like"/>
    <property type="match status" value="1"/>
</dbReference>
<dbReference type="GO" id="GO:0016485">
    <property type="term" value="P:protein processing"/>
    <property type="evidence" value="ECO:0007669"/>
    <property type="project" value="TreeGrafter"/>
</dbReference>
<keyword evidence="11" id="KW-1185">Reference proteome</keyword>
<dbReference type="InterPro" id="IPR036852">
    <property type="entry name" value="Peptidase_S8/S53_dom_sf"/>
</dbReference>
<sequence length="1816" mass="194200">MLQQNSNAGKLQLNAADLACARQLLEAHKESKDPGPMYDFLASKGDRYAILANGVVKENSIAGRIAINYMRDVGVSHNKPVTETDIKHIGYDMARGYFDTQQDRLDKSPTGIIYGDIDHEQAAQFHNSVFKTHGLPPEAWTLYPVYKVLPKNQHGGHWQSTLNSAGNSADEILLSFNSVKIMVDALSTSPASDQPMIHNWLNIVMDADNLGAAAGAIGSQLFSSDEEVAPVSTEMCPIDINITPTPQAVQRIADEDQAQRDVTNGYLVNKPTHSFSFTDGSLDKTDFTSVQMGGMAAGGIRPGEVQLDPNIQPSRYLSDYYLERPGYMLPETGLFDAATLNGLSAQTTVNTYVDPLLLDLSGKGVSMTGIEDGVLFDTDNSGTLKRTGWAGPDTGMLVLDNGSGKIDNISQMYSEYYGGTAGVKGQPGEKRYQDGFAALASEDSDSNGAIDKHDPIWHKLRIWQDSSHNGRVDPGELKTLDDWRITQIKVDANAVEDNRQGNRVLTRGVFVINGKLQEVLAVNFASSPVSNTVTKRGNEGAIIRSVTDETTTTAYVHFADKGAALSANILKTNNIYGGSRDDILTASPKGSWLVGRGGSNTYIGNSGNDVFVISASDDTKNIKGNGGRDTVLIVGKKGVALNMARSGITVAQGGDGDDIIVSGGNNSVFIKAGKGNTTLVGGGGNDVLAGGSGKNKIVGGSGKAVIYAGSQGDIIYAAEQGSIIYAGGGADRIYGNQGNDVIEAGQGNALIDGGGGINIVALHGSYADYAISQTDSGFEVEDKVAGRDGTLTLKNIQKLNFADISAVALNTRNIMPVDDVLRVNKFGRAINRYQKQRIHPADLLANDLRFNDDSPLRITALTDAIGCRVWLANNGDVEIRPDNKFTGVMSFKYEVKSARGDPAFFVVDLTHGESAVMRATVTLLTPDISHDPLVAKQTYLNDINVIAVWQDYTGKGVRIGQFEPGGQFATGAEIFDIQHPDLAANVDPAWLVTQKSTGTLPADVSNHATMVAGVMVAARNNVGGIGVAYDATLGGHYLKNDSTDLAPLGKMSNYDVVNHSWSISPEFGMGVIEPHPLNLPSMLEVVLQYAAAYGRGGLGTIIVTSGGNQREQGGSAQGTRLNNSRFAIQVGAINGAADLSTLTTRVLPFSNPGASLLVSAPGSHVLSSSIELEAERGAVFGCQYRTEQGTSFAAPIVSGITALMLEANPNLGYRDVQQILALSARRVNDPATQWRINGAKNWNGGGLHVSHDYGFGAVDARAAVRLAENWVSQQTVANQQVLAQHHTPWASTSLPAGETEPSFFTLGSGLNVEQVEVDVSANIGRLGDLTVKLVSPSGSESMLLDRVGRKNTASAAQVTDSGSTLSGDFNYTFMSTHHRGEHSAGQWRLEVTNADHGLPITLNSGSLRLFGSKQSPDDTYFYTDEFAAQVAEQPPRAVLDDAVNGTVGGRNTLNAVAISGNVEINLADGRAKLGGTTLTIRSPETLHNLISGEGNDRLTAGRKNSLLDGGRGQNWLTGGVGKDVFVVRKRAKGSDEIINFDARKGETIHLVGFSGLTFNQLSLRQRQDDTKIKLTKNQTIIIKNQQVNAIKAQNFVFQDRFTAPEGYFNSGISMDIAAPTTPQQASILLSGEGEGVDASINARNKIQVLLVGKVYQPDGAQPSVFVVVPQENTSHYKNLLRGFRQGVDKIDLSALGIRHFSELAVTKRDWVKLQGIAIIQGVEIKSKMVNPHFNPQGETLDLLYLDTLEVAQISAEDFIFADAESMQADAPLAYDDVSQLIDKISDFDGATREFEGLYPPLQIPQFLAATLATSHY</sequence>
<evidence type="ECO:0000313" key="11">
    <source>
        <dbReference type="Proteomes" id="UP000044625"/>
    </source>
</evidence>
<proteinExistence type="inferred from homology"/>
<evidence type="ECO:0000313" key="12">
    <source>
        <dbReference type="Proteomes" id="UP000045840"/>
    </source>
</evidence>
<dbReference type="EMBL" id="CWJL01000011">
    <property type="protein sequence ID" value="CRY67357.1"/>
    <property type="molecule type" value="Genomic_DNA"/>
</dbReference>
<evidence type="ECO:0000256" key="1">
    <source>
        <dbReference type="ARBA" id="ARBA00005325"/>
    </source>
</evidence>
<dbReference type="PROSITE" id="PS00138">
    <property type="entry name" value="SUBTILASE_SER"/>
    <property type="match status" value="1"/>
</dbReference>
<keyword evidence="2 9" id="KW-0645">Protease</keyword>
<evidence type="ECO:0000259" key="8">
    <source>
        <dbReference type="PROSITE" id="PS51829"/>
    </source>
</evidence>
<dbReference type="InterPro" id="IPR011049">
    <property type="entry name" value="Serralysin-like_metalloprot_C"/>
</dbReference>
<accession>A0A0T9QQA2</accession>
<keyword evidence="3" id="KW-0732">Signal</keyword>
<keyword evidence="6" id="KW-0106">Calcium</keyword>
<dbReference type="Proteomes" id="UP000045840">
    <property type="component" value="Unassembled WGS sequence"/>
</dbReference>
<dbReference type="EC" id="3.4.21.-" evidence="9 10"/>
<dbReference type="GO" id="GO:0016020">
    <property type="term" value="C:membrane"/>
    <property type="evidence" value="ECO:0007669"/>
    <property type="project" value="TreeGrafter"/>
</dbReference>
<dbReference type="Pfam" id="PF17963">
    <property type="entry name" value="Big_9"/>
    <property type="match status" value="1"/>
</dbReference>
<dbReference type="SUPFAM" id="SSF49785">
    <property type="entry name" value="Galactose-binding domain-like"/>
    <property type="match status" value="1"/>
</dbReference>
<name>A0A0T9QQA2_9GAMM</name>
<dbReference type="PANTHER" id="PTHR42884">
    <property type="entry name" value="PROPROTEIN CONVERTASE SUBTILISIN/KEXIN-RELATED"/>
    <property type="match status" value="1"/>
</dbReference>
<dbReference type="EMBL" id="CQAZ01000035">
    <property type="protein sequence ID" value="CNI23072.1"/>
    <property type="molecule type" value="Genomic_DNA"/>
</dbReference>
<dbReference type="Proteomes" id="UP000044625">
    <property type="component" value="Unassembled WGS sequence"/>
</dbReference>
<organism evidence="9 12">
    <name type="scientific">Yersinia pekkanenii</name>
    <dbReference type="NCBI Taxonomy" id="1288385"/>
    <lineage>
        <taxon>Bacteria</taxon>
        <taxon>Pseudomonadati</taxon>
        <taxon>Pseudomonadota</taxon>
        <taxon>Gammaproteobacteria</taxon>
        <taxon>Enterobacterales</taxon>
        <taxon>Yersiniaceae</taxon>
        <taxon>Yersinia</taxon>
    </lineage>
</organism>
<feature type="domain" description="P/Homo B" evidence="8">
    <location>
        <begin position="1265"/>
        <end position="1415"/>
    </location>
</feature>
<reference evidence="9" key="1">
    <citation type="submission" date="2015-03" db="EMBL/GenBank/DDBJ databases">
        <authorList>
            <person name="Murphy D."/>
        </authorList>
    </citation>
    <scope>NUCLEOTIDE SEQUENCE [LARGE SCALE GENOMIC DNA]</scope>
    <source>
        <strain evidence="9">A125KOH2</strain>
    </source>
</reference>
<evidence type="ECO:0000256" key="5">
    <source>
        <dbReference type="ARBA" id="ARBA00022825"/>
    </source>
</evidence>
<dbReference type="Gene3D" id="2.60.120.260">
    <property type="entry name" value="Galactose-binding domain-like"/>
    <property type="match status" value="1"/>
</dbReference>
<dbReference type="STRING" id="1288385.ERS137968_02431"/>
<comment type="similarity">
    <text evidence="1">Belongs to the peptidase S8 family. Furin subfamily.</text>
</comment>
<protein>
    <submittedName>
        <fullName evidence="9 10">Serine protease</fullName>
        <ecNumber evidence="9 10">3.4.21.-</ecNumber>
    </submittedName>
</protein>
<dbReference type="InterPro" id="IPR023828">
    <property type="entry name" value="Peptidase_S8_Ser-AS"/>
</dbReference>
<dbReference type="PRINTS" id="PR00313">
    <property type="entry name" value="CABNDNGRPT"/>
</dbReference>
<evidence type="ECO:0000313" key="9">
    <source>
        <dbReference type="EMBL" id="CNI23072.1"/>
    </source>
</evidence>
<dbReference type="InterPro" id="IPR002884">
    <property type="entry name" value="P_dom"/>
</dbReference>
<dbReference type="Pfam" id="PF01483">
    <property type="entry name" value="P_proprotein"/>
    <property type="match status" value="1"/>
</dbReference>
<evidence type="ECO:0000256" key="3">
    <source>
        <dbReference type="ARBA" id="ARBA00022729"/>
    </source>
</evidence>
<evidence type="ECO:0000313" key="10">
    <source>
        <dbReference type="EMBL" id="CRY67357.1"/>
    </source>
</evidence>
<evidence type="ECO:0000256" key="4">
    <source>
        <dbReference type="ARBA" id="ARBA00022801"/>
    </source>
</evidence>